<gene>
    <name evidence="1" type="ORF">ABK905_15350</name>
</gene>
<accession>A0AAU7Q5J9</accession>
<sequence>MAKHLLGAGVQGEQLCFDYTHFLSASCKKRWTFIDAIYGVMPIFGIVTKTPSARANNRQEQFKALALQVLSTQVNDETNIIRLIALAERQGILRFDIRLPYALEKAQLAAIQQEFGEHLSLHQHDERLAIRLTSVTEAPAA</sequence>
<proteinExistence type="predicted"/>
<name>A0AAU7Q5J9_9GAMM</name>
<dbReference type="AlphaFoldDB" id="A0AAU7Q5J9"/>
<evidence type="ECO:0000313" key="1">
    <source>
        <dbReference type="EMBL" id="XBS68192.1"/>
    </source>
</evidence>
<protein>
    <submittedName>
        <fullName evidence="1">Uncharacterized protein</fullName>
    </submittedName>
</protein>
<reference evidence="1" key="1">
    <citation type="submission" date="2024-06" db="EMBL/GenBank/DDBJ databases">
        <authorList>
            <person name="Coelho C."/>
            <person name="Bento M."/>
            <person name="Garcia E."/>
            <person name="Camelo A."/>
            <person name="Brandao I."/>
            <person name="Espirito Santo C."/>
            <person name="Trovao J."/>
            <person name="Verissimo A."/>
            <person name="Costa J."/>
            <person name="Tiago I."/>
        </authorList>
    </citation>
    <scope>NUCLEOTIDE SEQUENCE</scope>
    <source>
        <strain evidence="1">KWT182</strain>
    </source>
</reference>
<dbReference type="EMBL" id="CP157947">
    <property type="protein sequence ID" value="XBS68192.1"/>
    <property type="molecule type" value="Genomic_DNA"/>
</dbReference>
<organism evidence="1">
    <name type="scientific">Acerihabitans sp. KWT182</name>
    <dbReference type="NCBI Taxonomy" id="3157919"/>
    <lineage>
        <taxon>Bacteria</taxon>
        <taxon>Pseudomonadati</taxon>
        <taxon>Pseudomonadota</taxon>
        <taxon>Gammaproteobacteria</taxon>
        <taxon>Enterobacterales</taxon>
        <taxon>Pectobacteriaceae</taxon>
        <taxon>Acerihabitans</taxon>
    </lineage>
</organism>